<protein>
    <submittedName>
        <fullName evidence="1">Uncharacterized protein</fullName>
    </submittedName>
</protein>
<keyword evidence="2" id="KW-1185">Reference proteome</keyword>
<sequence length="92" mass="10515">MGYFVEVGDEMTSKNESRKHDHNYFNALLTKKQAIFLQGMSPTKNGKVFFNNQTGSSSTPLHEDLHFKHSELLNISIKNILEEKPDGTFKVK</sequence>
<dbReference type="AlphaFoldDB" id="A0A7M5WWA0"/>
<name>A0A7M5WWA0_9CNID</name>
<proteinExistence type="predicted"/>
<dbReference type="Proteomes" id="UP000594262">
    <property type="component" value="Unplaced"/>
</dbReference>
<evidence type="ECO:0000313" key="1">
    <source>
        <dbReference type="EnsemblMetazoa" id="CLYHEMP014164.1"/>
    </source>
</evidence>
<evidence type="ECO:0000313" key="2">
    <source>
        <dbReference type="Proteomes" id="UP000594262"/>
    </source>
</evidence>
<dbReference type="EnsemblMetazoa" id="CLYHEMT014164.1">
    <property type="protein sequence ID" value="CLYHEMP014164.1"/>
    <property type="gene ID" value="CLYHEMG014164"/>
</dbReference>
<accession>A0A7M5WWA0</accession>
<organism evidence="1 2">
    <name type="scientific">Clytia hemisphaerica</name>
    <dbReference type="NCBI Taxonomy" id="252671"/>
    <lineage>
        <taxon>Eukaryota</taxon>
        <taxon>Metazoa</taxon>
        <taxon>Cnidaria</taxon>
        <taxon>Hydrozoa</taxon>
        <taxon>Hydroidolina</taxon>
        <taxon>Leptothecata</taxon>
        <taxon>Obeliida</taxon>
        <taxon>Clytiidae</taxon>
        <taxon>Clytia</taxon>
    </lineage>
</organism>
<reference evidence="1" key="1">
    <citation type="submission" date="2021-01" db="UniProtKB">
        <authorList>
            <consortium name="EnsemblMetazoa"/>
        </authorList>
    </citation>
    <scope>IDENTIFICATION</scope>
</reference>